<name>A0A438IY53_VITVI</name>
<evidence type="ECO:0000313" key="2">
    <source>
        <dbReference type="EMBL" id="RVX01644.1"/>
    </source>
</evidence>
<proteinExistence type="predicted"/>
<organism evidence="2 3">
    <name type="scientific">Vitis vinifera</name>
    <name type="common">Grape</name>
    <dbReference type="NCBI Taxonomy" id="29760"/>
    <lineage>
        <taxon>Eukaryota</taxon>
        <taxon>Viridiplantae</taxon>
        <taxon>Streptophyta</taxon>
        <taxon>Embryophyta</taxon>
        <taxon>Tracheophyta</taxon>
        <taxon>Spermatophyta</taxon>
        <taxon>Magnoliopsida</taxon>
        <taxon>eudicotyledons</taxon>
        <taxon>Gunneridae</taxon>
        <taxon>Pentapetalae</taxon>
        <taxon>rosids</taxon>
        <taxon>Vitales</taxon>
        <taxon>Vitaceae</taxon>
        <taxon>Viteae</taxon>
        <taxon>Vitis</taxon>
    </lineage>
</organism>
<dbReference type="AlphaFoldDB" id="A0A438IY53"/>
<gene>
    <name evidence="2" type="ORF">CK203_024362</name>
</gene>
<accession>A0A438IY53</accession>
<evidence type="ECO:0000313" key="3">
    <source>
        <dbReference type="Proteomes" id="UP000288805"/>
    </source>
</evidence>
<protein>
    <submittedName>
        <fullName evidence="2">Uncharacterized protein</fullName>
    </submittedName>
</protein>
<dbReference type="EMBL" id="QGNW01000074">
    <property type="protein sequence ID" value="RVX01644.1"/>
    <property type="molecule type" value="Genomic_DNA"/>
</dbReference>
<comment type="caution">
    <text evidence="2">The sequence shown here is derived from an EMBL/GenBank/DDBJ whole genome shotgun (WGS) entry which is preliminary data.</text>
</comment>
<reference evidence="2 3" key="1">
    <citation type="journal article" date="2018" name="PLoS Genet.">
        <title>Population sequencing reveals clonal diversity and ancestral inbreeding in the grapevine cultivar Chardonnay.</title>
        <authorList>
            <person name="Roach M.J."/>
            <person name="Johnson D.L."/>
            <person name="Bohlmann J."/>
            <person name="van Vuuren H.J."/>
            <person name="Jones S.J."/>
            <person name="Pretorius I.S."/>
            <person name="Schmidt S.A."/>
            <person name="Borneman A.R."/>
        </authorList>
    </citation>
    <scope>NUCLEOTIDE SEQUENCE [LARGE SCALE GENOMIC DNA]</scope>
    <source>
        <strain evidence="3">cv. Chardonnay</strain>
        <tissue evidence="2">Leaf</tissue>
    </source>
</reference>
<feature type="region of interest" description="Disordered" evidence="1">
    <location>
        <begin position="134"/>
        <end position="162"/>
    </location>
</feature>
<evidence type="ECO:0000256" key="1">
    <source>
        <dbReference type="SAM" id="MobiDB-lite"/>
    </source>
</evidence>
<sequence>MVSGLNLVGISLHSSVQLLLKNTPRSISSSTPSILIICWCHAVELDVLEVTANFSTGPVWGSAYLWNLMNLGSPLEQMQGYWLDQLGTFHAIGKFAPISNIEWKMVPNQKKEEMLKAIEVFLFLLRFHDRMKQEENKGKKQMRGRGREREGGREGGNMEGMEGWKGQRVHKMLRGVIMGGDEGTWKDVDRKSQKYLSQKPDHKIFFYVPSSQPHVSSLIWVPITLWRAAHFNPYDPDPDLEARKDKDKLITALKHIAAKAILGDWEDIPRIAGDGLHAVGEDHLYLKTVSRETITIRH</sequence>
<dbReference type="Proteomes" id="UP000288805">
    <property type="component" value="Unassembled WGS sequence"/>
</dbReference>